<dbReference type="GO" id="GO:0003735">
    <property type="term" value="F:structural constituent of ribosome"/>
    <property type="evidence" value="ECO:0007669"/>
    <property type="project" value="InterPro"/>
</dbReference>
<dbReference type="InterPro" id="IPR001515">
    <property type="entry name" value="Ribosomal_eL32"/>
</dbReference>
<organism evidence="5">
    <name type="scientific">Strombidinopsis acuminata</name>
    <dbReference type="NCBI Taxonomy" id="141414"/>
    <lineage>
        <taxon>Eukaryota</taxon>
        <taxon>Sar</taxon>
        <taxon>Alveolata</taxon>
        <taxon>Ciliophora</taxon>
        <taxon>Intramacronucleata</taxon>
        <taxon>Spirotrichea</taxon>
        <taxon>Choreotrichia</taxon>
        <taxon>Choreotrichida</taxon>
        <taxon>Strombidinopsidae</taxon>
        <taxon>Strombidinopsis</taxon>
    </lineage>
</organism>
<proteinExistence type="inferred from homology"/>
<evidence type="ECO:0000313" key="5">
    <source>
        <dbReference type="EMBL" id="CAE0552743.1"/>
    </source>
</evidence>
<dbReference type="CDD" id="cd00513">
    <property type="entry name" value="Ribosomal_L32_L32e"/>
    <property type="match status" value="1"/>
</dbReference>
<keyword evidence="3" id="KW-0687">Ribonucleoprotein</keyword>
<dbReference type="SMART" id="SM01393">
    <property type="entry name" value="Ribosomal_L32e"/>
    <property type="match status" value="1"/>
</dbReference>
<dbReference type="SUPFAM" id="SSF52042">
    <property type="entry name" value="Ribosomal protein L32e"/>
    <property type="match status" value="1"/>
</dbReference>
<dbReference type="EMBL" id="HBIQ01042085">
    <property type="protein sequence ID" value="CAE0552743.1"/>
    <property type="molecule type" value="Transcribed_RNA"/>
</dbReference>
<dbReference type="PANTHER" id="PTHR23413:SF1">
    <property type="entry name" value="RIBOSOMAL PROTEIN L32"/>
    <property type="match status" value="1"/>
</dbReference>
<evidence type="ECO:0000313" key="4">
    <source>
        <dbReference type="EMBL" id="CAE0552741.1"/>
    </source>
</evidence>
<reference evidence="5" key="1">
    <citation type="submission" date="2021-01" db="EMBL/GenBank/DDBJ databases">
        <authorList>
            <person name="Corre E."/>
            <person name="Pelletier E."/>
            <person name="Niang G."/>
            <person name="Scheremetjew M."/>
            <person name="Finn R."/>
            <person name="Kale V."/>
            <person name="Holt S."/>
            <person name="Cochrane G."/>
            <person name="Meng A."/>
            <person name="Brown T."/>
            <person name="Cohen L."/>
        </authorList>
    </citation>
    <scope>NUCLEOTIDE SEQUENCE</scope>
    <source>
        <strain evidence="5">SPMC142</strain>
    </source>
</reference>
<gene>
    <name evidence="4" type="ORF">SACU0126_LOCUS13477</name>
    <name evidence="5" type="ORF">SACU0126_LOCUS13478</name>
</gene>
<evidence type="ECO:0008006" key="6">
    <source>
        <dbReference type="Google" id="ProtNLM"/>
    </source>
</evidence>
<protein>
    <recommendedName>
        <fullName evidence="6">60S ribosomal protein L32</fullName>
    </recommendedName>
</protein>
<name>A0A7S3SFB7_9SPIT</name>
<keyword evidence="2" id="KW-0689">Ribosomal protein</keyword>
<dbReference type="GO" id="GO:0022625">
    <property type="term" value="C:cytosolic large ribosomal subunit"/>
    <property type="evidence" value="ECO:0007669"/>
    <property type="project" value="TreeGrafter"/>
</dbReference>
<dbReference type="GO" id="GO:0006412">
    <property type="term" value="P:translation"/>
    <property type="evidence" value="ECO:0007669"/>
    <property type="project" value="InterPro"/>
</dbReference>
<evidence type="ECO:0000256" key="2">
    <source>
        <dbReference type="ARBA" id="ARBA00022980"/>
    </source>
</evidence>
<dbReference type="PANTHER" id="PTHR23413">
    <property type="entry name" value="60S RIBOSOMAL PROTEIN L32 AND DNA-DIRECTED RNA POLYMERASE II, SUBUNIT N"/>
    <property type="match status" value="1"/>
</dbReference>
<comment type="similarity">
    <text evidence="1">Belongs to the eukaryotic ribosomal protein eL32 family.</text>
</comment>
<dbReference type="Pfam" id="PF01655">
    <property type="entry name" value="Ribosomal_L32e"/>
    <property type="match status" value="1"/>
</dbReference>
<dbReference type="InterPro" id="IPR036351">
    <property type="entry name" value="Ribosomal_eL32_sf"/>
</dbReference>
<sequence>MAVQPLNTHKIVKKIKHHPNRFQSDRFMRVGKSWRKPRGVDCSVRRRFRGTVRMPKVGSKQDHKTRHMLASGFRKLLIRNEKDIELLLMNNRTFAAEIAQNISAGKRKAIVARAKELNVRLTNGQAKTKKVSAE</sequence>
<accession>A0A7S3SFB7</accession>
<dbReference type="AlphaFoldDB" id="A0A7S3SFB7"/>
<evidence type="ECO:0000256" key="1">
    <source>
        <dbReference type="ARBA" id="ARBA00008431"/>
    </source>
</evidence>
<dbReference type="EMBL" id="HBIQ01042084">
    <property type="protein sequence ID" value="CAE0552741.1"/>
    <property type="molecule type" value="Transcribed_RNA"/>
</dbReference>
<evidence type="ECO:0000256" key="3">
    <source>
        <dbReference type="ARBA" id="ARBA00023274"/>
    </source>
</evidence>